<protein>
    <recommendedName>
        <fullName evidence="13">CSC1-like protein 2</fullName>
    </recommendedName>
</protein>
<dbReference type="GO" id="GO:0005886">
    <property type="term" value="C:plasma membrane"/>
    <property type="evidence" value="ECO:0007669"/>
    <property type="project" value="TreeGrafter"/>
</dbReference>
<keyword evidence="4 7" id="KW-0812">Transmembrane</keyword>
<keyword evidence="6 7" id="KW-0472">Membrane</keyword>
<evidence type="ECO:0000259" key="9">
    <source>
        <dbReference type="Pfam" id="PF13967"/>
    </source>
</evidence>
<evidence type="ECO:0000256" key="2">
    <source>
        <dbReference type="ARBA" id="ARBA00007779"/>
    </source>
</evidence>
<dbReference type="Pfam" id="PF02714">
    <property type="entry name" value="RSN1_7TM"/>
    <property type="match status" value="1"/>
</dbReference>
<evidence type="ECO:0000256" key="6">
    <source>
        <dbReference type="ARBA" id="ARBA00023136"/>
    </source>
</evidence>
<dbReference type="Proteomes" id="UP000728032">
    <property type="component" value="Unassembled WGS sequence"/>
</dbReference>
<evidence type="ECO:0000313" key="12">
    <source>
        <dbReference type="Proteomes" id="UP000728032"/>
    </source>
</evidence>
<feature type="transmembrane region" description="Helical" evidence="7">
    <location>
        <begin position="776"/>
        <end position="798"/>
    </location>
</feature>
<evidence type="ECO:0000256" key="4">
    <source>
        <dbReference type="ARBA" id="ARBA00022692"/>
    </source>
</evidence>
<proteinExistence type="inferred from homology"/>
<dbReference type="InterPro" id="IPR032880">
    <property type="entry name" value="CSC1/OSCA1-like_N"/>
</dbReference>
<accession>A0A7R9QIE6</accession>
<feature type="domain" description="CSC1/OSCA1-like cytosolic" evidence="10">
    <location>
        <begin position="302"/>
        <end position="488"/>
    </location>
</feature>
<evidence type="ECO:0000256" key="5">
    <source>
        <dbReference type="ARBA" id="ARBA00022989"/>
    </source>
</evidence>
<name>A0A7R9QIE6_9ACAR</name>
<keyword evidence="3" id="KW-0813">Transport</keyword>
<dbReference type="PANTHER" id="PTHR13018">
    <property type="entry name" value="PROBABLE MEMBRANE PROTEIN DUF221-RELATED"/>
    <property type="match status" value="1"/>
</dbReference>
<feature type="domain" description="CSC1/OSCA1-like N-terminal transmembrane" evidence="9">
    <location>
        <begin position="180"/>
        <end position="286"/>
    </location>
</feature>
<feature type="transmembrane region" description="Helical" evidence="7">
    <location>
        <begin position="579"/>
        <end position="605"/>
    </location>
</feature>
<comment type="subcellular location">
    <subcellularLocation>
        <location evidence="1">Membrane</location>
        <topology evidence="1">Multi-pass membrane protein</topology>
    </subcellularLocation>
</comment>
<evidence type="ECO:0008006" key="13">
    <source>
        <dbReference type="Google" id="ProtNLM"/>
    </source>
</evidence>
<evidence type="ECO:0000256" key="1">
    <source>
        <dbReference type="ARBA" id="ARBA00004141"/>
    </source>
</evidence>
<keyword evidence="5 7" id="KW-1133">Transmembrane helix</keyword>
<reference evidence="11" key="1">
    <citation type="submission" date="2020-11" db="EMBL/GenBank/DDBJ databases">
        <authorList>
            <person name="Tran Van P."/>
        </authorList>
    </citation>
    <scope>NUCLEOTIDE SEQUENCE</scope>
</reference>
<dbReference type="PANTHER" id="PTHR13018:SF5">
    <property type="entry name" value="RE44586P"/>
    <property type="match status" value="1"/>
</dbReference>
<comment type="similarity">
    <text evidence="2">Belongs to the CSC1 (TC 1.A.17) family.</text>
</comment>
<dbReference type="InterPro" id="IPR003864">
    <property type="entry name" value="CSC1/OSCA1-like_7TM"/>
</dbReference>
<feature type="transmembrane region" description="Helical" evidence="7">
    <location>
        <begin position="690"/>
        <end position="715"/>
    </location>
</feature>
<feature type="domain" description="CSC1/OSCA1-like 7TM region" evidence="8">
    <location>
        <begin position="501"/>
        <end position="752"/>
    </location>
</feature>
<sequence>MGRHSLQHSLQYHHLYLRWRVRITKSNDSMNSNWLHFIYGDRKTNDLFAAKFKQINKKHRLAYLPPILHEYEQLITDRMPEDKTQAEEEGISFYKHQSLRDTGPLVESDTTRSLPKKSMEALPTVRSELDWNPTNESKINDLYSEYNMSFNPAQEDREVMRLKSVLIDDYISTSLITSEESEERQKPMLEWIKDCLLIRDEDIIKTKGKDALQYLLFQRYLIYYLILLNLICLGVVLPINLQGQAKLGDKAYSRTTISNLGIASNVYWIHCLITVMIVPMGFYTMYHFSKLITLDVQKVNRKTLMIENIPIGKRKTSFLIKYFKQKFPKAVINRITFVYDTRHLEYLKNQLLTSIEAKKFCFQYRLMYNQRCEVRPYCLGKFGGVFCCCGCCPKLDGVLYYAEEKAELTTEIKGEIKQVLAQPKGIAFVVFEKYSMAKEVFDAFDTKFSFCVYVYDMVRKLFDTKPDPMETYKWKVNYAPLPEDVEWSDIALDQKYSFLMNILMHAILIFIFMFMSTPTMAVELLMKPVSTEDSTFLATLRQQGKPYMLMLMTSVLPSLITLVQYQIPYTTKSGLSHALMFKIYLFLILMVLILPALGLYTTAILLDIMLGGTENRINWGCLFPAANSAFFINYVLSSGFVSNTFEILRIPELSSYVFYLFYYSRSVAEYESARQKIVFRFSFGTKYPRMLLIFTIVITYCISSPLIAPAGLFYLTVKHLVDRYNLYYVYSSTPINSRMHSTAVFFVQIAFFFLLIQMSITLNASEDPNPLVYPSIPLYIGAFLIAIMIVIKFFRYLYTK</sequence>
<feature type="transmembrane region" description="Helical" evidence="7">
    <location>
        <begin position="262"/>
        <end position="286"/>
    </location>
</feature>
<evidence type="ECO:0000259" key="10">
    <source>
        <dbReference type="Pfam" id="PF14703"/>
    </source>
</evidence>
<dbReference type="InterPro" id="IPR027815">
    <property type="entry name" value="CSC1/OSCA1-like_cyt"/>
</dbReference>
<evidence type="ECO:0000313" key="11">
    <source>
        <dbReference type="EMBL" id="CAD7645363.1"/>
    </source>
</evidence>
<feature type="transmembrane region" description="Helical" evidence="7">
    <location>
        <begin position="221"/>
        <end position="241"/>
    </location>
</feature>
<dbReference type="OrthoDB" id="6512567at2759"/>
<evidence type="ECO:0000256" key="7">
    <source>
        <dbReference type="SAM" id="Phobius"/>
    </source>
</evidence>
<gene>
    <name evidence="11" type="ORF">ONB1V03_LOCUS5169</name>
</gene>
<evidence type="ECO:0000256" key="3">
    <source>
        <dbReference type="ARBA" id="ARBA00022448"/>
    </source>
</evidence>
<dbReference type="Pfam" id="PF14703">
    <property type="entry name" value="PHM7_cyt"/>
    <property type="match status" value="1"/>
</dbReference>
<feature type="transmembrane region" description="Helical" evidence="7">
    <location>
        <begin position="617"/>
        <end position="636"/>
    </location>
</feature>
<evidence type="ECO:0000259" key="8">
    <source>
        <dbReference type="Pfam" id="PF02714"/>
    </source>
</evidence>
<dbReference type="EMBL" id="CAJPVJ010001996">
    <property type="protein sequence ID" value="CAG2165630.1"/>
    <property type="molecule type" value="Genomic_DNA"/>
</dbReference>
<dbReference type="EMBL" id="OC916821">
    <property type="protein sequence ID" value="CAD7645363.1"/>
    <property type="molecule type" value="Genomic_DNA"/>
</dbReference>
<dbReference type="AlphaFoldDB" id="A0A7R9QIE6"/>
<feature type="transmembrane region" description="Helical" evidence="7">
    <location>
        <begin position="743"/>
        <end position="764"/>
    </location>
</feature>
<keyword evidence="12" id="KW-1185">Reference proteome</keyword>
<dbReference type="Pfam" id="PF13967">
    <property type="entry name" value="RSN1_TM"/>
    <property type="match status" value="1"/>
</dbReference>
<dbReference type="GO" id="GO:0005227">
    <property type="term" value="F:calcium-activated cation channel activity"/>
    <property type="evidence" value="ECO:0007669"/>
    <property type="project" value="InterPro"/>
</dbReference>
<organism evidence="11">
    <name type="scientific">Oppiella nova</name>
    <dbReference type="NCBI Taxonomy" id="334625"/>
    <lineage>
        <taxon>Eukaryota</taxon>
        <taxon>Metazoa</taxon>
        <taxon>Ecdysozoa</taxon>
        <taxon>Arthropoda</taxon>
        <taxon>Chelicerata</taxon>
        <taxon>Arachnida</taxon>
        <taxon>Acari</taxon>
        <taxon>Acariformes</taxon>
        <taxon>Sarcoptiformes</taxon>
        <taxon>Oribatida</taxon>
        <taxon>Brachypylina</taxon>
        <taxon>Oppioidea</taxon>
        <taxon>Oppiidae</taxon>
        <taxon>Oppiella</taxon>
    </lineage>
</organism>
<feature type="transmembrane region" description="Helical" evidence="7">
    <location>
        <begin position="547"/>
        <end position="567"/>
    </location>
</feature>
<feature type="transmembrane region" description="Helical" evidence="7">
    <location>
        <begin position="502"/>
        <end position="526"/>
    </location>
</feature>
<dbReference type="InterPro" id="IPR045122">
    <property type="entry name" value="Csc1-like"/>
</dbReference>